<keyword evidence="14" id="KW-1185">Reference proteome</keyword>
<dbReference type="EC" id="3.2.1.20" evidence="3"/>
<evidence type="ECO:0000256" key="1">
    <source>
        <dbReference type="ARBA" id="ARBA00001657"/>
    </source>
</evidence>
<dbReference type="GO" id="GO:0030246">
    <property type="term" value="F:carbohydrate binding"/>
    <property type="evidence" value="ECO:0007669"/>
    <property type="project" value="InterPro"/>
</dbReference>
<dbReference type="SUPFAM" id="SSF51011">
    <property type="entry name" value="Glycosyl hydrolase domain"/>
    <property type="match status" value="1"/>
</dbReference>
<dbReference type="Gene3D" id="2.60.40.1180">
    <property type="entry name" value="Golgi alpha-mannosidase II"/>
    <property type="match status" value="2"/>
</dbReference>
<dbReference type="GO" id="GO:0004558">
    <property type="term" value="F:alpha-1,4-glucosidase activity"/>
    <property type="evidence" value="ECO:0007669"/>
    <property type="project" value="UniProtKB-EC"/>
</dbReference>
<feature type="signal peptide" evidence="10">
    <location>
        <begin position="1"/>
        <end position="18"/>
    </location>
</feature>
<dbReference type="InterPro" id="IPR011013">
    <property type="entry name" value="Gal_mutarotase_sf_dom"/>
</dbReference>
<organism evidence="13 14">
    <name type="scientific">Elaphomyces granulatus</name>
    <dbReference type="NCBI Taxonomy" id="519963"/>
    <lineage>
        <taxon>Eukaryota</taxon>
        <taxon>Fungi</taxon>
        <taxon>Dikarya</taxon>
        <taxon>Ascomycota</taxon>
        <taxon>Pezizomycotina</taxon>
        <taxon>Eurotiomycetes</taxon>
        <taxon>Eurotiomycetidae</taxon>
        <taxon>Eurotiales</taxon>
        <taxon>Elaphomycetaceae</taxon>
        <taxon>Elaphomyces</taxon>
    </lineage>
</organism>
<feature type="compositionally biased region" description="Polar residues" evidence="9">
    <location>
        <begin position="526"/>
        <end position="540"/>
    </location>
</feature>
<feature type="region of interest" description="Disordered" evidence="9">
    <location>
        <begin position="526"/>
        <end position="549"/>
    </location>
</feature>
<dbReference type="InterPro" id="IPR048395">
    <property type="entry name" value="Glyco_hydro_31_C"/>
</dbReference>
<dbReference type="Gene3D" id="2.60.40.1760">
    <property type="entry name" value="glycosyl hydrolase (family 31)"/>
    <property type="match status" value="1"/>
</dbReference>
<dbReference type="GO" id="GO:0005975">
    <property type="term" value="P:carbohydrate metabolic process"/>
    <property type="evidence" value="ECO:0007669"/>
    <property type="project" value="InterPro"/>
</dbReference>
<dbReference type="EMBL" id="NPHW01007280">
    <property type="protein sequence ID" value="OXV05272.1"/>
    <property type="molecule type" value="Genomic_DNA"/>
</dbReference>
<comment type="similarity">
    <text evidence="2 8">Belongs to the glycosyl hydrolase 31 family.</text>
</comment>
<dbReference type="SUPFAM" id="SSF74650">
    <property type="entry name" value="Galactose mutarotase-like"/>
    <property type="match status" value="1"/>
</dbReference>
<keyword evidence="5 8" id="KW-0378">Hydrolase</keyword>
<protein>
    <recommendedName>
        <fullName evidence="3">alpha-glucosidase</fullName>
        <ecNumber evidence="3">3.2.1.20</ecNumber>
    </recommendedName>
</protein>
<evidence type="ECO:0000256" key="5">
    <source>
        <dbReference type="ARBA" id="ARBA00022801"/>
    </source>
</evidence>
<dbReference type="Pfam" id="PF21365">
    <property type="entry name" value="Glyco_hydro_31_3rd"/>
    <property type="match status" value="1"/>
</dbReference>
<name>A0A232LMA3_9EURO</name>
<feature type="domain" description="Glycosyl hydrolase family 31 C-terminal" evidence="12">
    <location>
        <begin position="741"/>
        <end position="833"/>
    </location>
</feature>
<evidence type="ECO:0000256" key="7">
    <source>
        <dbReference type="ARBA" id="ARBA00023295"/>
    </source>
</evidence>
<feature type="domain" description="Glycoside hydrolase family 31 TIM barrel" evidence="11">
    <location>
        <begin position="317"/>
        <end position="733"/>
    </location>
</feature>
<dbReference type="PROSITE" id="PS00707">
    <property type="entry name" value="GLYCOSYL_HYDROL_F31_2"/>
    <property type="match status" value="1"/>
</dbReference>
<dbReference type="Pfam" id="PF01055">
    <property type="entry name" value="Glyco_hydro_31_2nd"/>
    <property type="match status" value="1"/>
</dbReference>
<dbReference type="CDD" id="cd14752">
    <property type="entry name" value="GH31_N"/>
    <property type="match status" value="1"/>
</dbReference>
<dbReference type="Proteomes" id="UP000243515">
    <property type="component" value="Unassembled WGS sequence"/>
</dbReference>
<dbReference type="CDD" id="cd06602">
    <property type="entry name" value="GH31_MGAM_SI_GAA"/>
    <property type="match status" value="1"/>
</dbReference>
<dbReference type="InterPro" id="IPR000322">
    <property type="entry name" value="Glyco_hydro_31_TIM"/>
</dbReference>
<sequence>MFNSVGFVGLLEAFLVISQDTSTSTTAQFAVPTSGEELISNIEDPIAINAQTVCPGYIATDTQNEEHGFKASLKLAGVACNVYGTDVEYLNLTVQYQSVDRLNVNIVPTYLDASNISWYLLSESLVPKPATEEEGFPETDLMLSWSNEPSFGFKVIRKATGDIVFDTEGTILVFEDQFIELVSALPENYNLYGLGERIHGLRLGNNFTATIYAADAATPIDRNIYGVHPFYLDTRYYEVDSSGVVKLKTDNETDRSKEYLSASHGVFLRNAHGQEVLLRTHNITWRTIGGSIDLYFYSGPTQQEVTKSYQISTVGLPAMQQYFTLGYHQCRWGYSNWSQLAEVVANFERFEIPLENIWSDIDYMKLYRDFENDPVRFSYSEGGKFLDKIHQSGRHWIPIVDAAIWDSNPENVSDVYPTHERGSAEDVWLKDSNGSIYVGDVWPGYSVFPDWHHPKAKDFWTNELLLWYQKVPYDGIWLDMNEASSFCVGSCRAHNLSLGPVHPPFALPGPVDEYPEGFEITNSTKATLSSRAEPSASETPTPGFLRTKPTPGIRNVNYPPYVINHVQRGHDLAVKAISPNATHADGVLEYDVHNLWGYQETEATYHALLNVFPGKRPFIITRSTFAGSGQWAGHWGGDNVSKWANMYFSISHALSFSLFGIPMFGVDTCGFYGNSDMELCSRWMQLSAFFPFYRNHNVLAANPQEPYVWASVIDSSKTAMKIRYALLPYLYTLFYLAHTTGSTVMRALSWEFPNDPSLASIDTQFLLGPSLMVVPVLEPQMDTVKGIFPGVGTGENWYDWYTQEVFDAQPGVNTTIAAPLGHIPVFVRGGSVLPMQQPAQVTRDVRNSPWSLLVTLSNDKTAAGQLYVDDGESLIPSATLYIDFAASGSNLFATSRGSWKDHNPLANVTVLGVSSAPSSITFKDKRVPADSIFYNSSTQVLVVSKLQNFTQEGAWSESWILKW</sequence>
<keyword evidence="6" id="KW-0325">Glycoprotein</keyword>
<dbReference type="InterPro" id="IPR030459">
    <property type="entry name" value="Glyco_hydro_31_CS"/>
</dbReference>
<dbReference type="Gene3D" id="3.20.20.80">
    <property type="entry name" value="Glycosidases"/>
    <property type="match status" value="1"/>
</dbReference>
<evidence type="ECO:0000313" key="13">
    <source>
        <dbReference type="EMBL" id="OXV05272.1"/>
    </source>
</evidence>
<comment type="caution">
    <text evidence="13">The sequence shown here is derived from an EMBL/GenBank/DDBJ whole genome shotgun (WGS) entry which is preliminary data.</text>
</comment>
<dbReference type="InterPro" id="IPR030458">
    <property type="entry name" value="Glyco_hydro_31_AS"/>
</dbReference>
<dbReference type="PANTHER" id="PTHR22762:SF133">
    <property type="entry name" value="P-TYPE DOMAIN-CONTAINING PROTEIN"/>
    <property type="match status" value="1"/>
</dbReference>
<keyword evidence="7 8" id="KW-0326">Glycosidase</keyword>
<reference evidence="13 14" key="1">
    <citation type="journal article" date="2015" name="Environ. Microbiol.">
        <title>Metagenome sequence of Elaphomyces granulatus from sporocarp tissue reveals Ascomycota ectomycorrhizal fingerprints of genome expansion and a Proteobacteria-rich microbiome.</title>
        <authorList>
            <person name="Quandt C.A."/>
            <person name="Kohler A."/>
            <person name="Hesse C.N."/>
            <person name="Sharpton T.J."/>
            <person name="Martin F."/>
            <person name="Spatafora J.W."/>
        </authorList>
    </citation>
    <scope>NUCLEOTIDE SEQUENCE [LARGE SCALE GENOMIC DNA]</scope>
    <source>
        <strain evidence="13 14">OSC145934</strain>
    </source>
</reference>
<dbReference type="AlphaFoldDB" id="A0A232LMA3"/>
<dbReference type="PANTHER" id="PTHR22762">
    <property type="entry name" value="ALPHA-GLUCOSIDASE"/>
    <property type="match status" value="1"/>
</dbReference>
<gene>
    <name evidence="13" type="ORF">Egran_06960</name>
</gene>
<evidence type="ECO:0000256" key="10">
    <source>
        <dbReference type="SAM" id="SignalP"/>
    </source>
</evidence>
<proteinExistence type="inferred from homology"/>
<evidence type="ECO:0000256" key="2">
    <source>
        <dbReference type="ARBA" id="ARBA00007806"/>
    </source>
</evidence>
<evidence type="ECO:0000256" key="8">
    <source>
        <dbReference type="RuleBase" id="RU361185"/>
    </source>
</evidence>
<feature type="chain" id="PRO_5012805275" description="alpha-glucosidase" evidence="10">
    <location>
        <begin position="19"/>
        <end position="963"/>
    </location>
</feature>
<dbReference type="FunFam" id="2.60.40.1760:FF:000005">
    <property type="entry name" value="Putative alpha-glucosidase AgdA"/>
    <property type="match status" value="1"/>
</dbReference>
<dbReference type="PROSITE" id="PS00129">
    <property type="entry name" value="GLYCOSYL_HYDROL_F31_1"/>
    <property type="match status" value="1"/>
</dbReference>
<evidence type="ECO:0000256" key="6">
    <source>
        <dbReference type="ARBA" id="ARBA00023180"/>
    </source>
</evidence>
<comment type="catalytic activity">
    <reaction evidence="1">
        <text>Hydrolysis of terminal, non-reducing (1-&gt;4)-linked alpha-D-glucose residues with release of alpha-D-glucose.</text>
        <dbReference type="EC" id="3.2.1.20"/>
    </reaction>
</comment>
<evidence type="ECO:0000313" key="14">
    <source>
        <dbReference type="Proteomes" id="UP000243515"/>
    </source>
</evidence>
<dbReference type="FunFam" id="2.60.40.1180:FF:000001">
    <property type="entry name" value="Maltase-glucoamylase, intestinal"/>
    <property type="match status" value="1"/>
</dbReference>
<dbReference type="InterPro" id="IPR017853">
    <property type="entry name" value="GH"/>
</dbReference>
<evidence type="ECO:0000256" key="3">
    <source>
        <dbReference type="ARBA" id="ARBA00012741"/>
    </source>
</evidence>
<dbReference type="OrthoDB" id="5839090at2759"/>
<evidence type="ECO:0000256" key="4">
    <source>
        <dbReference type="ARBA" id="ARBA00022729"/>
    </source>
</evidence>
<dbReference type="SUPFAM" id="SSF51445">
    <property type="entry name" value="(Trans)glycosidases"/>
    <property type="match status" value="1"/>
</dbReference>
<dbReference type="FunFam" id="3.20.20.80:FF:000138">
    <property type="entry name" value="Putative alpha-glucosidase AgdA"/>
    <property type="match status" value="1"/>
</dbReference>
<evidence type="ECO:0000259" key="12">
    <source>
        <dbReference type="Pfam" id="PF21365"/>
    </source>
</evidence>
<evidence type="ECO:0000256" key="9">
    <source>
        <dbReference type="SAM" id="MobiDB-lite"/>
    </source>
</evidence>
<accession>A0A232LMA3</accession>
<keyword evidence="4 10" id="KW-0732">Signal</keyword>
<evidence type="ECO:0000259" key="11">
    <source>
        <dbReference type="Pfam" id="PF01055"/>
    </source>
</evidence>
<dbReference type="InterPro" id="IPR013780">
    <property type="entry name" value="Glyco_hydro_b"/>
</dbReference>